<feature type="region of interest" description="Disordered" evidence="1">
    <location>
        <begin position="51"/>
        <end position="73"/>
    </location>
</feature>
<sequence length="129" mass="14591">MLPEADPDMVINAFSPVPLGRGAHRDAESHQHAVPHMVGKKRYGRAERERWTPTGNMHMPHRQTPALNLGGDLKNGTPADRLLPVHQLFLSFQISPSTGYRIMFPHVMWRKSASRDSRESLGEETWLTS</sequence>
<dbReference type="AlphaFoldDB" id="A0A022WEG4"/>
<proteinExistence type="predicted"/>
<evidence type="ECO:0000256" key="1">
    <source>
        <dbReference type="SAM" id="MobiDB-lite"/>
    </source>
</evidence>
<gene>
    <name evidence="2" type="ORF">H103_00923</name>
</gene>
<dbReference type="Proteomes" id="UP000023758">
    <property type="component" value="Unassembled WGS sequence"/>
</dbReference>
<name>A0A022WEG4_TRIRU</name>
<evidence type="ECO:0000313" key="2">
    <source>
        <dbReference type="EMBL" id="EZF56737.1"/>
    </source>
</evidence>
<organism evidence="2">
    <name type="scientific">Trichophyton rubrum CBS 288.86</name>
    <dbReference type="NCBI Taxonomy" id="1215330"/>
    <lineage>
        <taxon>Eukaryota</taxon>
        <taxon>Fungi</taxon>
        <taxon>Dikarya</taxon>
        <taxon>Ascomycota</taxon>
        <taxon>Pezizomycotina</taxon>
        <taxon>Eurotiomycetes</taxon>
        <taxon>Eurotiomycetidae</taxon>
        <taxon>Onygenales</taxon>
        <taxon>Arthrodermataceae</taxon>
        <taxon>Trichophyton</taxon>
    </lineage>
</organism>
<protein>
    <submittedName>
        <fullName evidence="2">Uncharacterized protein</fullName>
    </submittedName>
</protein>
<accession>A0A022WEG4</accession>
<dbReference type="EMBL" id="KK207710">
    <property type="protein sequence ID" value="EZF56737.1"/>
    <property type="molecule type" value="Genomic_DNA"/>
</dbReference>
<dbReference type="HOGENOM" id="CLU_1950357_0_0_1"/>
<reference evidence="2" key="1">
    <citation type="submission" date="2014-02" db="EMBL/GenBank/DDBJ databases">
        <title>The Genome Sequence of Trichophyton rubrum (morphotype fischeri) CBS 288.86.</title>
        <authorList>
            <consortium name="The Broad Institute Genomics Platform"/>
            <person name="Cuomo C.A."/>
            <person name="White T.C."/>
            <person name="Graser Y."/>
            <person name="Martinez-Rossi N."/>
            <person name="Heitman J."/>
            <person name="Young S.K."/>
            <person name="Zeng Q."/>
            <person name="Gargeya S."/>
            <person name="Abouelleil A."/>
            <person name="Alvarado L."/>
            <person name="Chapman S.B."/>
            <person name="Gainer-Dewar J."/>
            <person name="Goldberg J."/>
            <person name="Griggs A."/>
            <person name="Gujja S."/>
            <person name="Hansen M."/>
            <person name="Howarth C."/>
            <person name="Imamovic A."/>
            <person name="Larimer J."/>
            <person name="Martinez D."/>
            <person name="Murphy C."/>
            <person name="Pearson M.D."/>
            <person name="Persinoti G."/>
            <person name="Poon T."/>
            <person name="Priest M."/>
            <person name="Roberts A.D."/>
            <person name="Saif S."/>
            <person name="Shea T.D."/>
            <person name="Sykes S.N."/>
            <person name="Wortman J."/>
            <person name="Nusbaum C."/>
            <person name="Birren B."/>
        </authorList>
    </citation>
    <scope>NUCLEOTIDE SEQUENCE [LARGE SCALE GENOMIC DNA]</scope>
    <source>
        <strain evidence="2">CBS 288.86</strain>
    </source>
</reference>